<proteinExistence type="predicted"/>
<feature type="transmembrane region" description="Helical" evidence="2">
    <location>
        <begin position="576"/>
        <end position="595"/>
    </location>
</feature>
<keyword evidence="2" id="KW-1133">Transmembrane helix</keyword>
<feature type="compositionally biased region" description="Polar residues" evidence="1">
    <location>
        <begin position="49"/>
        <end position="66"/>
    </location>
</feature>
<dbReference type="RefSeq" id="WP_015788846.1">
    <property type="nucleotide sequence ID" value="NC_013158.1"/>
</dbReference>
<evidence type="ECO:0000313" key="3">
    <source>
        <dbReference type="EMBL" id="ACV11270.1"/>
    </source>
</evidence>
<keyword evidence="4" id="KW-1185">Reference proteome</keyword>
<evidence type="ECO:0000256" key="2">
    <source>
        <dbReference type="SAM" id="Phobius"/>
    </source>
</evidence>
<reference evidence="3 4" key="1">
    <citation type="journal article" date="2009" name="Stand. Genomic Sci.">
        <title>Complete genome sequence of Halorhabdus utahensis type strain (AX-2).</title>
        <authorList>
            <person name="Anderson I."/>
            <person name="Tindall B.J."/>
            <person name="Pomrenke H."/>
            <person name="Goker M."/>
            <person name="Lapidus A."/>
            <person name="Nolan M."/>
            <person name="Copeland A."/>
            <person name="Glavina Del Rio T."/>
            <person name="Chen F."/>
            <person name="Tice H."/>
            <person name="Cheng J.F."/>
            <person name="Lucas S."/>
            <person name="Chertkov O."/>
            <person name="Bruce D."/>
            <person name="Brettin T."/>
            <person name="Detter J.C."/>
            <person name="Han C."/>
            <person name="Goodwin L."/>
            <person name="Land M."/>
            <person name="Hauser L."/>
            <person name="Chang Y.J."/>
            <person name="Jeffries C.D."/>
            <person name="Pitluck S."/>
            <person name="Pati A."/>
            <person name="Mavromatis K."/>
            <person name="Ivanova N."/>
            <person name="Ovchinnikova G."/>
            <person name="Chen A."/>
            <person name="Palaniappan K."/>
            <person name="Chain P."/>
            <person name="Rohde M."/>
            <person name="Bristow J."/>
            <person name="Eisen J.A."/>
            <person name="Markowitz V."/>
            <person name="Hugenholtz P."/>
            <person name="Kyrpides N.C."/>
            <person name="Klenk H.P."/>
        </authorList>
    </citation>
    <scope>NUCLEOTIDE SEQUENCE [LARGE SCALE GENOMIC DNA]</scope>
    <source>
        <strain evidence="4">DSM 12940 / JCM 11049 / AX-2</strain>
    </source>
</reference>
<feature type="compositionally biased region" description="Polar residues" evidence="1">
    <location>
        <begin position="600"/>
        <end position="613"/>
    </location>
</feature>
<keyword evidence="2" id="KW-0472">Membrane</keyword>
<evidence type="ECO:0000313" key="4">
    <source>
        <dbReference type="Proteomes" id="UP000002071"/>
    </source>
</evidence>
<evidence type="ECO:0000256" key="1">
    <source>
        <dbReference type="SAM" id="MobiDB-lite"/>
    </source>
</evidence>
<feature type="compositionally biased region" description="Polar residues" evidence="1">
    <location>
        <begin position="74"/>
        <end position="83"/>
    </location>
</feature>
<organism evidence="3 4">
    <name type="scientific">Halorhabdus utahensis (strain DSM 12940 / JCM 11049 / AX-2)</name>
    <dbReference type="NCBI Taxonomy" id="519442"/>
    <lineage>
        <taxon>Archaea</taxon>
        <taxon>Methanobacteriati</taxon>
        <taxon>Methanobacteriota</taxon>
        <taxon>Stenosarchaea group</taxon>
        <taxon>Halobacteria</taxon>
        <taxon>Halobacteriales</taxon>
        <taxon>Haloarculaceae</taxon>
        <taxon>Halorhabdus</taxon>
    </lineage>
</organism>
<dbReference type="EMBL" id="CP001687">
    <property type="protein sequence ID" value="ACV11270.1"/>
    <property type="molecule type" value="Genomic_DNA"/>
</dbReference>
<evidence type="ECO:0008006" key="5">
    <source>
        <dbReference type="Google" id="ProtNLM"/>
    </source>
</evidence>
<sequence length="726" mass="76505">MSTHARLVAVLCCLLVGVGGVAVTVGGATDGPVTEAHPVLDQSPLSETIAQQSPGEGSANGTSTNQTDHHRNPENVSEDGSQSAVKRWLVGSMAGRLEGGAINLSQGQYQLARSLLGEGFGNDLGRYVNVAGDTDIQQDDQVAKTFNETQQTQQTYSEQVREFEQLYEEYQEAKEAGNTVQARRLAKRLERLGSNINETGQTLVERYETLSNITGASLEDGQQAILNTTNRTLSQVEAVVEQSLVRTELRITSVSPTAAYDDPLVIEGQYVTENGTAIGDSVIALAVPGPGSKTTTASNGSFRLTHRPIDLETGDQTITVSATPDNASVYLPTTTTVTTNISSVDPRVAFIDSFDRISFGAERSVVVDVTVAERPAGDVPVAITLDGRTLATGRTTESGRFESAVQLPPSVRNGTVDLTARAGTDSRAVAASSATRTVTVESSPTDLSLATTNGSSIRVHGELLAANGVPVADQPIRLSVDGTVVDIVRTNATGVFTGLIDSESATVGQSVTITARYDEPTSNLEPSRASAVGERLKQETNTPGESGGPNAPGESGGPNAPGDQSSPLWDALTNPIVVGAGVVSVAGLFIAGYFWRRRSPSATPTATQSGQSGTETPQTPEPTATTLADVEAAIEHDWPDAAVISLYEVVSRYAAADVRPDLTPRERYRAARDALSAEQATVFERVTTLYEQAKFAPESVPTDRIEDMIAAVRQDFGEDADAPADD</sequence>
<dbReference type="GeneID" id="8383365"/>
<keyword evidence="2" id="KW-0812">Transmembrane</keyword>
<dbReference type="HOGENOM" id="CLU_023020_0_0_2"/>
<feature type="region of interest" description="Disordered" evidence="1">
    <location>
        <begin position="517"/>
        <end position="568"/>
    </location>
</feature>
<dbReference type="KEGG" id="hut:Huta_1091"/>
<feature type="region of interest" description="Disordered" evidence="1">
    <location>
        <begin position="49"/>
        <end position="83"/>
    </location>
</feature>
<dbReference type="Proteomes" id="UP000002071">
    <property type="component" value="Chromosome"/>
</dbReference>
<dbReference type="OrthoDB" id="206387at2157"/>
<accession>C7NM62</accession>
<dbReference type="AlphaFoldDB" id="C7NM62"/>
<protein>
    <recommendedName>
        <fullName evidence="5">DUF4129 domain-containing protein</fullName>
    </recommendedName>
</protein>
<feature type="region of interest" description="Disordered" evidence="1">
    <location>
        <begin position="600"/>
        <end position="622"/>
    </location>
</feature>
<name>C7NM62_HALUD</name>
<dbReference type="eggNOG" id="arCOG09291">
    <property type="taxonomic scope" value="Archaea"/>
</dbReference>
<gene>
    <name evidence="3" type="ordered locus">Huta_1091</name>
</gene>